<gene>
    <name evidence="7" type="primary">pcm</name>
    <name evidence="8" type="ORF">KDU71_10485</name>
</gene>
<keyword evidence="3 7" id="KW-0963">Cytoplasm</keyword>
<evidence type="ECO:0000256" key="6">
    <source>
        <dbReference type="ARBA" id="ARBA00022691"/>
    </source>
</evidence>
<dbReference type="Gene3D" id="3.40.50.150">
    <property type="entry name" value="Vaccinia Virus protein VP39"/>
    <property type="match status" value="1"/>
</dbReference>
<comment type="function">
    <text evidence="7">Catalyzes the methyl esterification of L-isoaspartyl residues in peptides and proteins that result from spontaneous decomposition of normal L-aspartyl and L-asparaginyl residues. It plays a role in the repair and/or degradation of damaged proteins.</text>
</comment>
<dbReference type="PANTHER" id="PTHR11579:SF0">
    <property type="entry name" value="PROTEIN-L-ISOASPARTATE(D-ASPARTATE) O-METHYLTRANSFERASE"/>
    <property type="match status" value="1"/>
</dbReference>
<evidence type="ECO:0000256" key="3">
    <source>
        <dbReference type="ARBA" id="ARBA00022490"/>
    </source>
</evidence>
<dbReference type="InterPro" id="IPR029063">
    <property type="entry name" value="SAM-dependent_MTases_sf"/>
</dbReference>
<dbReference type="Pfam" id="PF01135">
    <property type="entry name" value="PCMT"/>
    <property type="match status" value="1"/>
</dbReference>
<proteinExistence type="inferred from homology"/>
<dbReference type="AlphaFoldDB" id="A0A941F687"/>
<evidence type="ECO:0000313" key="8">
    <source>
        <dbReference type="EMBL" id="MBR8535985.1"/>
    </source>
</evidence>
<keyword evidence="9" id="KW-1185">Reference proteome</keyword>
<keyword evidence="5 7" id="KW-0808">Transferase</keyword>
<feature type="active site" evidence="7">
    <location>
        <position position="66"/>
    </location>
</feature>
<dbReference type="NCBIfam" id="NF001453">
    <property type="entry name" value="PRK00312.1"/>
    <property type="match status" value="1"/>
</dbReference>
<dbReference type="PANTHER" id="PTHR11579">
    <property type="entry name" value="PROTEIN-L-ISOASPARTATE O-METHYLTRANSFERASE"/>
    <property type="match status" value="1"/>
</dbReference>
<organism evidence="8 9">
    <name type="scientific">Carboxylicivirga sediminis</name>
    <dbReference type="NCBI Taxonomy" id="2006564"/>
    <lineage>
        <taxon>Bacteria</taxon>
        <taxon>Pseudomonadati</taxon>
        <taxon>Bacteroidota</taxon>
        <taxon>Bacteroidia</taxon>
        <taxon>Marinilabiliales</taxon>
        <taxon>Marinilabiliaceae</taxon>
        <taxon>Carboxylicivirga</taxon>
    </lineage>
</organism>
<keyword evidence="4 7" id="KW-0489">Methyltransferase</keyword>
<comment type="caution">
    <text evidence="8">The sequence shown here is derived from an EMBL/GenBank/DDBJ whole genome shotgun (WGS) entry which is preliminary data.</text>
</comment>
<dbReference type="GO" id="GO:0030091">
    <property type="term" value="P:protein repair"/>
    <property type="evidence" value="ECO:0007669"/>
    <property type="project" value="UniProtKB-UniRule"/>
</dbReference>
<comment type="catalytic activity">
    <reaction evidence="7">
        <text>[protein]-L-isoaspartate + S-adenosyl-L-methionine = [protein]-L-isoaspartate alpha-methyl ester + S-adenosyl-L-homocysteine</text>
        <dbReference type="Rhea" id="RHEA:12705"/>
        <dbReference type="Rhea" id="RHEA-COMP:12143"/>
        <dbReference type="Rhea" id="RHEA-COMP:12144"/>
        <dbReference type="ChEBI" id="CHEBI:57856"/>
        <dbReference type="ChEBI" id="CHEBI:59789"/>
        <dbReference type="ChEBI" id="CHEBI:90596"/>
        <dbReference type="ChEBI" id="CHEBI:90598"/>
        <dbReference type="EC" id="2.1.1.77"/>
    </reaction>
</comment>
<dbReference type="EC" id="2.1.1.77" evidence="7"/>
<evidence type="ECO:0000256" key="7">
    <source>
        <dbReference type="HAMAP-Rule" id="MF_00090"/>
    </source>
</evidence>
<dbReference type="GO" id="GO:0032259">
    <property type="term" value="P:methylation"/>
    <property type="evidence" value="ECO:0007669"/>
    <property type="project" value="UniProtKB-KW"/>
</dbReference>
<keyword evidence="6 7" id="KW-0949">S-adenosyl-L-methionine</keyword>
<dbReference type="InterPro" id="IPR000682">
    <property type="entry name" value="PCMT"/>
</dbReference>
<reference evidence="8" key="2">
    <citation type="submission" date="2021-04" db="EMBL/GenBank/DDBJ databases">
        <authorList>
            <person name="Zhang T."/>
            <person name="Zhang Y."/>
            <person name="Lu D."/>
            <person name="Zuo D."/>
            <person name="Du Z."/>
        </authorList>
    </citation>
    <scope>NUCLEOTIDE SEQUENCE</scope>
    <source>
        <strain evidence="8">JR1</strain>
    </source>
</reference>
<dbReference type="NCBIfam" id="TIGR00080">
    <property type="entry name" value="pimt"/>
    <property type="match status" value="1"/>
</dbReference>
<reference evidence="8" key="1">
    <citation type="journal article" date="2018" name="Int. J. Syst. Evol. Microbiol.">
        <title>Carboxylicivirga sediminis sp. nov., isolated from coastal sediment.</title>
        <authorList>
            <person name="Wang F.Q."/>
            <person name="Ren L.H."/>
            <person name="Zou R.J."/>
            <person name="Sun Y.Z."/>
            <person name="Liu X.J."/>
            <person name="Jiang F."/>
            <person name="Liu L.J."/>
        </authorList>
    </citation>
    <scope>NUCLEOTIDE SEQUENCE</scope>
    <source>
        <strain evidence="8">JR1</strain>
    </source>
</reference>
<evidence type="ECO:0000256" key="2">
    <source>
        <dbReference type="ARBA" id="ARBA00005369"/>
    </source>
</evidence>
<dbReference type="HAMAP" id="MF_00090">
    <property type="entry name" value="PIMT"/>
    <property type="match status" value="1"/>
</dbReference>
<comment type="similarity">
    <text evidence="2 7">Belongs to the methyltransferase superfamily. L-isoaspartyl/D-aspartyl protein methyltransferase family.</text>
</comment>
<evidence type="ECO:0000313" key="9">
    <source>
        <dbReference type="Proteomes" id="UP000679220"/>
    </source>
</evidence>
<accession>A0A941F687</accession>
<protein>
    <recommendedName>
        <fullName evidence="7">Protein-L-isoaspartate O-methyltransferase</fullName>
        <ecNumber evidence="7">2.1.1.77</ecNumber>
    </recommendedName>
    <alternativeName>
        <fullName evidence="7">L-isoaspartyl protein carboxyl methyltransferase</fullName>
    </alternativeName>
    <alternativeName>
        <fullName evidence="7">Protein L-isoaspartyl methyltransferase</fullName>
    </alternativeName>
    <alternativeName>
        <fullName evidence="7">Protein-beta-aspartate methyltransferase</fullName>
        <shortName evidence="7">PIMT</shortName>
    </alternativeName>
</protein>
<evidence type="ECO:0000256" key="4">
    <source>
        <dbReference type="ARBA" id="ARBA00022603"/>
    </source>
</evidence>
<evidence type="ECO:0000256" key="1">
    <source>
        <dbReference type="ARBA" id="ARBA00004496"/>
    </source>
</evidence>
<dbReference type="FunFam" id="3.40.50.150:FF:000010">
    <property type="entry name" value="Protein-L-isoaspartate O-methyltransferase"/>
    <property type="match status" value="1"/>
</dbReference>
<name>A0A941F687_9BACT</name>
<sequence>MMRKDSFRHIGMRTRLVEELRRKRITDERVLEAIGRVPRHLFLESSFIKFAYQDKAFPIGAGQTISQPYTVALQSQLLEVKAGEKILEVGTGSGYQAAVLIEMGVKLFSIERQGELYQRSVRLLRELGYQGRFYLGDGYEGLAAQAPFDKIIITAGAPVIPRNLLMQLKVGGMMVIPFGDKKQVLMRIIRINEDEFEQEEIEECAFVPMLNGVVGK</sequence>
<dbReference type="EMBL" id="JAGTAR010000014">
    <property type="protein sequence ID" value="MBR8535985.1"/>
    <property type="molecule type" value="Genomic_DNA"/>
</dbReference>
<evidence type="ECO:0000256" key="5">
    <source>
        <dbReference type="ARBA" id="ARBA00022679"/>
    </source>
</evidence>
<dbReference type="GO" id="GO:0004719">
    <property type="term" value="F:protein-L-isoaspartate (D-aspartate) O-methyltransferase activity"/>
    <property type="evidence" value="ECO:0007669"/>
    <property type="project" value="UniProtKB-UniRule"/>
</dbReference>
<comment type="subcellular location">
    <subcellularLocation>
        <location evidence="1 7">Cytoplasm</location>
    </subcellularLocation>
</comment>
<dbReference type="GO" id="GO:0005737">
    <property type="term" value="C:cytoplasm"/>
    <property type="evidence" value="ECO:0007669"/>
    <property type="project" value="UniProtKB-SubCell"/>
</dbReference>
<dbReference type="SUPFAM" id="SSF53335">
    <property type="entry name" value="S-adenosyl-L-methionine-dependent methyltransferases"/>
    <property type="match status" value="1"/>
</dbReference>
<dbReference type="PROSITE" id="PS01279">
    <property type="entry name" value="PCMT"/>
    <property type="match status" value="1"/>
</dbReference>
<dbReference type="Proteomes" id="UP000679220">
    <property type="component" value="Unassembled WGS sequence"/>
</dbReference>
<dbReference type="RefSeq" id="WP_212190576.1">
    <property type="nucleotide sequence ID" value="NZ_JAGTAR010000014.1"/>
</dbReference>